<reference evidence="1 2" key="1">
    <citation type="submission" date="2019-09" db="EMBL/GenBank/DDBJ databases">
        <title>Bird 10,000 Genomes (B10K) Project - Family phase.</title>
        <authorList>
            <person name="Zhang G."/>
        </authorList>
    </citation>
    <scope>NUCLEOTIDE SEQUENCE [LARGE SCALE GENOMIC DNA]</scope>
    <source>
        <strain evidence="1">B10K-DU-011-36</strain>
        <tissue evidence="1">Muscle</tissue>
    </source>
</reference>
<dbReference type="EMBL" id="VXAL01009645">
    <property type="protein sequence ID" value="NXK50136.1"/>
    <property type="molecule type" value="Genomic_DNA"/>
</dbReference>
<dbReference type="PANTHER" id="PTHR36461:SF1">
    <property type="entry name" value="COORDINATOR OF PRMT5 AND DIFFERENTIATION STIMULATOR"/>
    <property type="match status" value="1"/>
</dbReference>
<dbReference type="GO" id="GO:0005634">
    <property type="term" value="C:nucleus"/>
    <property type="evidence" value="ECO:0007669"/>
    <property type="project" value="InterPro"/>
</dbReference>
<evidence type="ECO:0000313" key="2">
    <source>
        <dbReference type="Proteomes" id="UP000537522"/>
    </source>
</evidence>
<sequence length="89" mass="10088">MPEDVTSPEQQTASVYEVEDWDKELEDSECNPYDAGDLYCGSFQQNNILVSYSLQEDSLYNPCCHHAARLAFTLPVRMTEAGQFDDADE</sequence>
<feature type="non-terminal residue" evidence="1">
    <location>
        <position position="1"/>
    </location>
</feature>
<dbReference type="Proteomes" id="UP000537522">
    <property type="component" value="Unassembled WGS sequence"/>
</dbReference>
<proteinExistence type="predicted"/>
<accession>A0A7L0JZR0</accession>
<dbReference type="GO" id="GO:0042393">
    <property type="term" value="F:histone binding"/>
    <property type="evidence" value="ECO:0007669"/>
    <property type="project" value="InterPro"/>
</dbReference>
<feature type="non-terminal residue" evidence="1">
    <location>
        <position position="89"/>
    </location>
</feature>
<dbReference type="Pfam" id="PF15340">
    <property type="entry name" value="COPR5"/>
    <property type="match status" value="1"/>
</dbReference>
<keyword evidence="2" id="KW-1185">Reference proteome</keyword>
<dbReference type="AlphaFoldDB" id="A0A7L0JZR0"/>
<protein>
    <submittedName>
        <fullName evidence="1">COPRS protein</fullName>
    </submittedName>
</protein>
<gene>
    <name evidence="1" type="primary">Coprs</name>
    <name evidence="1" type="ORF">CHATOR_R14703</name>
</gene>
<organism evidence="1 2">
    <name type="scientific">Chauna torquata</name>
    <name type="common">Southern screamer</name>
    <dbReference type="NCBI Taxonomy" id="30388"/>
    <lineage>
        <taxon>Eukaryota</taxon>
        <taxon>Metazoa</taxon>
        <taxon>Chordata</taxon>
        <taxon>Craniata</taxon>
        <taxon>Vertebrata</taxon>
        <taxon>Euteleostomi</taxon>
        <taxon>Archelosauria</taxon>
        <taxon>Archosauria</taxon>
        <taxon>Dinosauria</taxon>
        <taxon>Saurischia</taxon>
        <taxon>Theropoda</taxon>
        <taxon>Coelurosauria</taxon>
        <taxon>Aves</taxon>
        <taxon>Neognathae</taxon>
        <taxon>Galloanserae</taxon>
        <taxon>Anseriformes</taxon>
        <taxon>Anhimidae</taxon>
        <taxon>Chauna</taxon>
    </lineage>
</organism>
<name>A0A7L0JZR0_CHATO</name>
<dbReference type="PANTHER" id="PTHR36461">
    <property type="entry name" value="COORDINATOR OF PRMT5 AND DIFFERENTIATION STIMULATOR"/>
    <property type="match status" value="1"/>
</dbReference>
<evidence type="ECO:0000313" key="1">
    <source>
        <dbReference type="EMBL" id="NXK50136.1"/>
    </source>
</evidence>
<comment type="caution">
    <text evidence="1">The sequence shown here is derived from an EMBL/GenBank/DDBJ whole genome shotgun (WGS) entry which is preliminary data.</text>
</comment>
<dbReference type="InterPro" id="IPR029289">
    <property type="entry name" value="COPR5"/>
</dbReference>